<evidence type="ECO:0000256" key="3">
    <source>
        <dbReference type="ARBA" id="ARBA00022722"/>
    </source>
</evidence>
<keyword evidence="6" id="KW-0269">Exonuclease</keyword>
<evidence type="ECO:0000256" key="8">
    <source>
        <dbReference type="ARBA" id="ARBA00023242"/>
    </source>
</evidence>
<evidence type="ECO:0000313" key="12">
    <source>
        <dbReference type="EMBL" id="KAG7131798.1"/>
    </source>
</evidence>
<evidence type="ECO:0000256" key="9">
    <source>
        <dbReference type="PIRSR" id="PIRSR610347-1"/>
    </source>
</evidence>
<feature type="active site" description="Nucleophile" evidence="9">
    <location>
        <position position="145"/>
    </location>
</feature>
<evidence type="ECO:0000256" key="4">
    <source>
        <dbReference type="ARBA" id="ARBA00022763"/>
    </source>
</evidence>
<name>A0A8I2ZHQ2_VERLO</name>
<evidence type="ECO:0000256" key="7">
    <source>
        <dbReference type="ARBA" id="ARBA00023204"/>
    </source>
</evidence>
<dbReference type="GO" id="GO:0003697">
    <property type="term" value="F:single-stranded DNA binding"/>
    <property type="evidence" value="ECO:0007669"/>
    <property type="project" value="TreeGrafter"/>
</dbReference>
<dbReference type="GO" id="GO:0004527">
    <property type="term" value="F:exonuclease activity"/>
    <property type="evidence" value="ECO:0007669"/>
    <property type="project" value="UniProtKB-KW"/>
</dbReference>
<gene>
    <name evidence="12" type="ORF">HYQ45_009640</name>
</gene>
<dbReference type="PANTHER" id="PTHR12415">
    <property type="entry name" value="TYROSYL-DNA PHOSPHODIESTERASE 1"/>
    <property type="match status" value="1"/>
</dbReference>
<evidence type="ECO:0000256" key="11">
    <source>
        <dbReference type="SAM" id="MobiDB-lite"/>
    </source>
</evidence>
<evidence type="ECO:0000256" key="10">
    <source>
        <dbReference type="PIRSR" id="PIRSR610347-2"/>
    </source>
</evidence>
<dbReference type="Proteomes" id="UP000689129">
    <property type="component" value="Unassembled WGS sequence"/>
</dbReference>
<dbReference type="CDD" id="cd09194">
    <property type="entry name" value="PLDc_yTdp1_1"/>
    <property type="match status" value="1"/>
</dbReference>
<feature type="binding site" evidence="10">
    <location>
        <position position="147"/>
    </location>
    <ligand>
        <name>substrate</name>
    </ligand>
</feature>
<comment type="caution">
    <text evidence="12">The sequence shown here is derived from an EMBL/GenBank/DDBJ whole genome shotgun (WGS) entry which is preliminary data.</text>
</comment>
<dbReference type="Pfam" id="PF06087">
    <property type="entry name" value="Tyr-DNA_phospho"/>
    <property type="match status" value="1"/>
</dbReference>
<dbReference type="EMBL" id="JAEMWZ010000197">
    <property type="protein sequence ID" value="KAG7131798.1"/>
    <property type="molecule type" value="Genomic_DNA"/>
</dbReference>
<evidence type="ECO:0000256" key="2">
    <source>
        <dbReference type="ARBA" id="ARBA00010205"/>
    </source>
</evidence>
<accession>A0A8I2ZHQ2</accession>
<evidence type="ECO:0000256" key="5">
    <source>
        <dbReference type="ARBA" id="ARBA00022801"/>
    </source>
</evidence>
<dbReference type="GO" id="GO:0003690">
    <property type="term" value="F:double-stranded DNA binding"/>
    <property type="evidence" value="ECO:0007669"/>
    <property type="project" value="TreeGrafter"/>
</dbReference>
<dbReference type="PANTHER" id="PTHR12415:SF0">
    <property type="entry name" value="TYROSYL-DNA PHOSPHODIESTERASE 1"/>
    <property type="match status" value="1"/>
</dbReference>
<comment type="subcellular location">
    <subcellularLocation>
        <location evidence="1">Nucleus</location>
    </subcellularLocation>
</comment>
<evidence type="ECO:0000256" key="1">
    <source>
        <dbReference type="ARBA" id="ARBA00004123"/>
    </source>
</evidence>
<protein>
    <submittedName>
        <fullName evidence="12">Tyrosyl-DNA phosphodiesterase like protein</fullName>
    </submittedName>
</protein>
<dbReference type="GO" id="GO:0017005">
    <property type="term" value="F:3'-tyrosyl-DNA phosphodiesterase activity"/>
    <property type="evidence" value="ECO:0007669"/>
    <property type="project" value="TreeGrafter"/>
</dbReference>
<comment type="similarity">
    <text evidence="2">Belongs to the tyrosyl-DNA phosphodiesterase family.</text>
</comment>
<sequence>MERPSKRLRVTEDVTDDPPVQPSSLHRAISPPARKKSKAATTPSPFQLTHIRDLPSSSNADAVTLRDLLGDPLISECWEFNFLHDIPFLMSHFDEDTRDLVKVHVVHGFWKREDGNRMALQEEAAAWKNVELHTAPMPEMFGTHHTKMMILFRHDDTAQVIIHTANMIAKDWTNMTNGVWRSPLLPLGDGKPEAEEESEANEDFGSGRKFKSDLLRYLRAYDARKITLRPLTEQLVKYDFAGVRAVLIASVPGRHAIHDTSQTAWGWPALKRALRRVPVQAGKSEVVVQISVVNQHKASLQGRIPNR</sequence>
<dbReference type="GO" id="GO:0006281">
    <property type="term" value="P:DNA repair"/>
    <property type="evidence" value="ECO:0007669"/>
    <property type="project" value="UniProtKB-KW"/>
</dbReference>
<dbReference type="GO" id="GO:0005634">
    <property type="term" value="C:nucleus"/>
    <property type="evidence" value="ECO:0007669"/>
    <property type="project" value="UniProtKB-SubCell"/>
</dbReference>
<organism evidence="12 13">
    <name type="scientific">Verticillium longisporum</name>
    <name type="common">Verticillium dahliae var. longisporum</name>
    <dbReference type="NCBI Taxonomy" id="100787"/>
    <lineage>
        <taxon>Eukaryota</taxon>
        <taxon>Fungi</taxon>
        <taxon>Dikarya</taxon>
        <taxon>Ascomycota</taxon>
        <taxon>Pezizomycotina</taxon>
        <taxon>Sordariomycetes</taxon>
        <taxon>Hypocreomycetidae</taxon>
        <taxon>Glomerellales</taxon>
        <taxon>Plectosphaerellaceae</taxon>
        <taxon>Verticillium</taxon>
    </lineage>
</organism>
<keyword evidence="8" id="KW-0539">Nucleus</keyword>
<keyword evidence="4" id="KW-0227">DNA damage</keyword>
<proteinExistence type="inferred from homology"/>
<evidence type="ECO:0000313" key="13">
    <source>
        <dbReference type="Proteomes" id="UP000689129"/>
    </source>
</evidence>
<keyword evidence="3" id="KW-0540">Nuclease</keyword>
<feature type="region of interest" description="Disordered" evidence="11">
    <location>
        <begin position="1"/>
        <end position="53"/>
    </location>
</feature>
<dbReference type="InterPro" id="IPR010347">
    <property type="entry name" value="Tdp1"/>
</dbReference>
<keyword evidence="7" id="KW-0234">DNA repair</keyword>
<dbReference type="OrthoDB" id="47785at2759"/>
<keyword evidence="5" id="KW-0378">Hydrolase</keyword>
<dbReference type="AlphaFoldDB" id="A0A8I2ZHQ2"/>
<feature type="compositionally biased region" description="Basic and acidic residues" evidence="11">
    <location>
        <begin position="1"/>
        <end position="12"/>
    </location>
</feature>
<dbReference type="FunFam" id="3.30.870.10:FF:000038">
    <property type="entry name" value="Probable tyrosyl-DNA phosphodiesterase"/>
    <property type="match status" value="1"/>
</dbReference>
<evidence type="ECO:0000256" key="6">
    <source>
        <dbReference type="ARBA" id="ARBA00022839"/>
    </source>
</evidence>
<reference evidence="12" key="1">
    <citation type="journal article" date="2021" name="Mol. Plant Pathol.">
        <title>A 20-kb lineage-specific genomic region tames virulence in pathogenic amphidiploid Verticillium longisporum.</title>
        <authorList>
            <person name="Harting R."/>
            <person name="Starke J."/>
            <person name="Kusch H."/>
            <person name="Poggeler S."/>
            <person name="Maurus I."/>
            <person name="Schluter R."/>
            <person name="Landesfeind M."/>
            <person name="Bulla I."/>
            <person name="Nowrousian M."/>
            <person name="de Jonge R."/>
            <person name="Stahlhut G."/>
            <person name="Hoff K.J."/>
            <person name="Asshauer K.P."/>
            <person name="Thurmer A."/>
            <person name="Stanke M."/>
            <person name="Daniel R."/>
            <person name="Morgenstern B."/>
            <person name="Thomma B.P.H.J."/>
            <person name="Kronstad J.W."/>
            <person name="Braus-Stromeyer S.A."/>
            <person name="Braus G.H."/>
        </authorList>
    </citation>
    <scope>NUCLEOTIDE SEQUENCE</scope>
    <source>
        <strain evidence="12">Vl32</strain>
    </source>
</reference>